<evidence type="ECO:0000313" key="3">
    <source>
        <dbReference type="Proteomes" id="UP001305702"/>
    </source>
</evidence>
<keyword evidence="3" id="KW-1185">Reference proteome</keyword>
<dbReference type="InterPro" id="IPR043519">
    <property type="entry name" value="NT_sf"/>
</dbReference>
<accession>A0AA96LBJ6</accession>
<dbReference type="PANTHER" id="PTHR34822:SF1">
    <property type="entry name" value="GRPB FAMILY PROTEIN"/>
    <property type="match status" value="1"/>
</dbReference>
<dbReference type="Gene3D" id="3.30.460.10">
    <property type="entry name" value="Beta Polymerase, domain 2"/>
    <property type="match status" value="1"/>
</dbReference>
<name>A0AA96LBJ6_9BACL</name>
<feature type="region of interest" description="Disordered" evidence="1">
    <location>
        <begin position="177"/>
        <end position="207"/>
    </location>
</feature>
<dbReference type="Pfam" id="PF04229">
    <property type="entry name" value="GrpB"/>
    <property type="match status" value="1"/>
</dbReference>
<dbReference type="AlphaFoldDB" id="A0AA96LBJ6"/>
<sequence>MPDDQPYPVTVVPYRNEWPREYEKERVRLINLPLPHLVTIEHGGSTSIPGLAAKPIIDLFAALLPFGEEALYRDLLASLGYRPVSTGMANRHLFRRTSQGAPSHHLHLLPFEGFYERNELLFRDFLLAHPEWVPEYAEVKRRLAAEFPDDPEAYTLAKTAFIQEVVDRARTERGLRISKVWEPAKPSGASPDSDSPSSSSDSEEPTG</sequence>
<dbReference type="InterPro" id="IPR007344">
    <property type="entry name" value="GrpB/CoaE"/>
</dbReference>
<evidence type="ECO:0000256" key="1">
    <source>
        <dbReference type="SAM" id="MobiDB-lite"/>
    </source>
</evidence>
<dbReference type="RefSeq" id="WP_315603888.1">
    <property type="nucleotide sequence ID" value="NZ_CP130318.1"/>
</dbReference>
<feature type="compositionally biased region" description="Low complexity" evidence="1">
    <location>
        <begin position="190"/>
        <end position="200"/>
    </location>
</feature>
<dbReference type="SUPFAM" id="SSF81301">
    <property type="entry name" value="Nucleotidyltransferase"/>
    <property type="match status" value="1"/>
</dbReference>
<dbReference type="KEGG" id="paun:MJA45_21175"/>
<dbReference type="EMBL" id="CP130318">
    <property type="protein sequence ID" value="WNQ10114.1"/>
    <property type="molecule type" value="Genomic_DNA"/>
</dbReference>
<dbReference type="PANTHER" id="PTHR34822">
    <property type="entry name" value="GRPB DOMAIN PROTEIN (AFU_ORTHOLOGUE AFUA_1G01530)"/>
    <property type="match status" value="1"/>
</dbReference>
<dbReference type="Proteomes" id="UP001305702">
    <property type="component" value="Chromosome"/>
</dbReference>
<protein>
    <submittedName>
        <fullName evidence="2">GrpB family protein</fullName>
    </submittedName>
</protein>
<gene>
    <name evidence="2" type="ORF">MJA45_21175</name>
</gene>
<proteinExistence type="predicted"/>
<organism evidence="2 3">
    <name type="scientific">Paenibacillus aurantius</name>
    <dbReference type="NCBI Taxonomy" id="2918900"/>
    <lineage>
        <taxon>Bacteria</taxon>
        <taxon>Bacillati</taxon>
        <taxon>Bacillota</taxon>
        <taxon>Bacilli</taxon>
        <taxon>Bacillales</taxon>
        <taxon>Paenibacillaceae</taxon>
        <taxon>Paenibacillus</taxon>
    </lineage>
</organism>
<evidence type="ECO:0000313" key="2">
    <source>
        <dbReference type="EMBL" id="WNQ10114.1"/>
    </source>
</evidence>
<reference evidence="2 3" key="1">
    <citation type="submission" date="2022-02" db="EMBL/GenBank/DDBJ databases">
        <title>Paenibacillus sp. MBLB1776 Whole Genome Shotgun Sequencing.</title>
        <authorList>
            <person name="Hwang C.Y."/>
            <person name="Cho E.-S."/>
            <person name="Seo M.-J."/>
        </authorList>
    </citation>
    <scope>NUCLEOTIDE SEQUENCE [LARGE SCALE GENOMIC DNA]</scope>
    <source>
        <strain evidence="2 3">MBLB1776</strain>
    </source>
</reference>